<comment type="function">
    <text evidence="1">Binds to RNA polymerase (RNAP), stimulating transcription from principal, but not alternative sigma factor promoters.</text>
</comment>
<keyword evidence="1" id="KW-0804">Transcription</keyword>
<dbReference type="RefSeq" id="WP_203694807.1">
    <property type="nucleotide sequence ID" value="NZ_BAAALC010000047.1"/>
</dbReference>
<evidence type="ECO:0000256" key="1">
    <source>
        <dbReference type="HAMAP-Rule" id="MF_01483"/>
    </source>
</evidence>
<sequence length="112" mass="12993">MGDRMLRGSRLGAVSYESERNTELAPRQMREFLCAQGHRFEVPFAVEAEVPATWECKFDGSVARLVDGTEPEEKKVKPARTHWDMLLERRSMTELDDILNERLADVRTRRGR</sequence>
<keyword evidence="3" id="KW-1185">Reference proteome</keyword>
<reference evidence="2 3" key="1">
    <citation type="submission" date="2021-01" db="EMBL/GenBank/DDBJ databases">
        <title>Whole genome shotgun sequence of Catellatospora coxensis NBRC 107359.</title>
        <authorList>
            <person name="Komaki H."/>
            <person name="Tamura T."/>
        </authorList>
    </citation>
    <scope>NUCLEOTIDE SEQUENCE [LARGE SCALE GENOMIC DNA]</scope>
    <source>
        <strain evidence="2 3">NBRC 107359</strain>
    </source>
</reference>
<organism evidence="2 3">
    <name type="scientific">Catellatospora coxensis</name>
    <dbReference type="NCBI Taxonomy" id="310354"/>
    <lineage>
        <taxon>Bacteria</taxon>
        <taxon>Bacillati</taxon>
        <taxon>Actinomycetota</taxon>
        <taxon>Actinomycetes</taxon>
        <taxon>Micromonosporales</taxon>
        <taxon>Micromonosporaceae</taxon>
        <taxon>Catellatospora</taxon>
    </lineage>
</organism>
<dbReference type="GO" id="GO:0045893">
    <property type="term" value="P:positive regulation of DNA-templated transcription"/>
    <property type="evidence" value="ECO:0007669"/>
    <property type="project" value="UniProtKB-UniRule"/>
</dbReference>
<accession>A0A8J3L608</accession>
<evidence type="ECO:0000313" key="3">
    <source>
        <dbReference type="Proteomes" id="UP000630887"/>
    </source>
</evidence>
<dbReference type="Pfam" id="PF13397">
    <property type="entry name" value="RbpA"/>
    <property type="match status" value="1"/>
</dbReference>
<dbReference type="AlphaFoldDB" id="A0A8J3L608"/>
<dbReference type="HAMAP" id="MF_01483">
    <property type="entry name" value="RbpA"/>
    <property type="match status" value="1"/>
</dbReference>
<evidence type="ECO:0000313" key="2">
    <source>
        <dbReference type="EMBL" id="GIG08500.1"/>
    </source>
</evidence>
<protein>
    <recommendedName>
        <fullName evidence="1">RNA polymerase-binding protein RbpA</fullName>
    </recommendedName>
</protein>
<comment type="similarity">
    <text evidence="1">Belongs to the RNA polymerase-binding protein RbpA family.</text>
</comment>
<dbReference type="Gene3D" id="2.20.28.270">
    <property type="entry name" value="RNA polymerase-binding protein A"/>
    <property type="match status" value="1"/>
</dbReference>
<keyword evidence="1" id="KW-0805">Transcription regulation</keyword>
<comment type="caution">
    <text evidence="2">The sequence shown here is derived from an EMBL/GenBank/DDBJ whole genome shotgun (WGS) entry which is preliminary data.</text>
</comment>
<gene>
    <name evidence="2" type="primary">rbpA_1</name>
    <name evidence="1" type="synonym">rbpA</name>
    <name evidence="2" type="ORF">Cco03nite_52000</name>
</gene>
<comment type="subunit">
    <text evidence="1">Forms a complex with the RNAP catalytic core and with free principal sigma factors.</text>
</comment>
<dbReference type="Proteomes" id="UP000630887">
    <property type="component" value="Unassembled WGS sequence"/>
</dbReference>
<name>A0A8J3L608_9ACTN</name>
<dbReference type="InterPro" id="IPR038638">
    <property type="entry name" value="RbpA_sf"/>
</dbReference>
<comment type="caution">
    <text evidence="1">Lacks conserved residue(s) required for the propagation of feature annotation.</text>
</comment>
<dbReference type="EMBL" id="BONI01000048">
    <property type="protein sequence ID" value="GIG08500.1"/>
    <property type="molecule type" value="Genomic_DNA"/>
</dbReference>
<dbReference type="InterPro" id="IPR025182">
    <property type="entry name" value="RNApol-bd_RbpA"/>
</dbReference>
<dbReference type="GO" id="GO:0001000">
    <property type="term" value="F:bacterial-type RNA polymerase core enzyme binding"/>
    <property type="evidence" value="ECO:0007669"/>
    <property type="project" value="UniProtKB-UniRule"/>
</dbReference>
<proteinExistence type="inferred from homology"/>